<gene>
    <name evidence="1" type="ORF">Tci_918905</name>
</gene>
<accession>A0A699WMM9</accession>
<feature type="non-terminal residue" evidence="1">
    <location>
        <position position="51"/>
    </location>
</feature>
<evidence type="ECO:0000313" key="1">
    <source>
        <dbReference type="EMBL" id="GFD46936.1"/>
    </source>
</evidence>
<reference evidence="1" key="1">
    <citation type="journal article" date="2019" name="Sci. Rep.">
        <title>Draft genome of Tanacetum cinerariifolium, the natural source of mosquito coil.</title>
        <authorList>
            <person name="Yamashiro T."/>
            <person name="Shiraishi A."/>
            <person name="Satake H."/>
            <person name="Nakayama K."/>
        </authorList>
    </citation>
    <scope>NUCLEOTIDE SEQUENCE</scope>
</reference>
<dbReference type="EMBL" id="BKCJ011687407">
    <property type="protein sequence ID" value="GFD46936.1"/>
    <property type="molecule type" value="Genomic_DNA"/>
</dbReference>
<organism evidence="1">
    <name type="scientific">Tanacetum cinerariifolium</name>
    <name type="common">Dalmatian daisy</name>
    <name type="synonym">Chrysanthemum cinerariifolium</name>
    <dbReference type="NCBI Taxonomy" id="118510"/>
    <lineage>
        <taxon>Eukaryota</taxon>
        <taxon>Viridiplantae</taxon>
        <taxon>Streptophyta</taxon>
        <taxon>Embryophyta</taxon>
        <taxon>Tracheophyta</taxon>
        <taxon>Spermatophyta</taxon>
        <taxon>Magnoliopsida</taxon>
        <taxon>eudicotyledons</taxon>
        <taxon>Gunneridae</taxon>
        <taxon>Pentapetalae</taxon>
        <taxon>asterids</taxon>
        <taxon>campanulids</taxon>
        <taxon>Asterales</taxon>
        <taxon>Asteraceae</taxon>
        <taxon>Asteroideae</taxon>
        <taxon>Anthemideae</taxon>
        <taxon>Anthemidinae</taxon>
        <taxon>Tanacetum</taxon>
    </lineage>
</organism>
<sequence length="51" mass="5645">MVMTDKTLLVVETETADTLADVVDTVFYSTDAGRSKQVGQSFVHSSVELHW</sequence>
<dbReference type="AlphaFoldDB" id="A0A699WMM9"/>
<comment type="caution">
    <text evidence="1">The sequence shown here is derived from an EMBL/GenBank/DDBJ whole genome shotgun (WGS) entry which is preliminary data.</text>
</comment>
<proteinExistence type="predicted"/>
<name>A0A699WMM9_TANCI</name>
<protein>
    <submittedName>
        <fullName evidence="1">Uncharacterized protein</fullName>
    </submittedName>
</protein>